<keyword evidence="3" id="KW-0479">Metal-binding</keyword>
<accession>A0A069PP46</accession>
<evidence type="ECO:0000313" key="9">
    <source>
        <dbReference type="EMBL" id="KDR42478.1"/>
    </source>
</evidence>
<dbReference type="Pfam" id="PF22290">
    <property type="entry name" value="DmmA-like_N"/>
    <property type="match status" value="1"/>
</dbReference>
<dbReference type="AlphaFoldDB" id="A0A069PP46"/>
<keyword evidence="2" id="KW-0001">2Fe-2S</keyword>
<dbReference type="STRING" id="60547.GCA_000751215_05451"/>
<organism evidence="9 10">
    <name type="scientific">Caballeronia glathei</name>
    <dbReference type="NCBI Taxonomy" id="60547"/>
    <lineage>
        <taxon>Bacteria</taxon>
        <taxon>Pseudomonadati</taxon>
        <taxon>Pseudomonadota</taxon>
        <taxon>Betaproteobacteria</taxon>
        <taxon>Burkholderiales</taxon>
        <taxon>Burkholderiaceae</taxon>
        <taxon>Caballeronia</taxon>
    </lineage>
</organism>
<dbReference type="InterPro" id="IPR048037">
    <property type="entry name" value="DmmA-like_C"/>
</dbReference>
<keyword evidence="1" id="KW-0285">Flavoprotein</keyword>
<evidence type="ECO:0000256" key="4">
    <source>
        <dbReference type="ARBA" id="ARBA00023002"/>
    </source>
</evidence>
<reference evidence="9 10" key="1">
    <citation type="submission" date="2014-03" db="EMBL/GenBank/DDBJ databases">
        <title>Draft Genome Sequences of Four Burkholderia Strains.</title>
        <authorList>
            <person name="Liu X.Y."/>
            <person name="Li C.X."/>
            <person name="Xu J.H."/>
        </authorList>
    </citation>
    <scope>NUCLEOTIDE SEQUENCE [LARGE SCALE GENOMIC DNA]</scope>
    <source>
        <strain evidence="9 10">DSM 50014</strain>
    </source>
</reference>
<dbReference type="InterPro" id="IPR054582">
    <property type="entry name" value="DmmA-like_N"/>
</dbReference>
<evidence type="ECO:0000256" key="5">
    <source>
        <dbReference type="ARBA" id="ARBA00023004"/>
    </source>
</evidence>
<sequence length="187" mass="20597">MTSTNTSRPTYVPLEADPHGTQHWFVTSGATDADRARAQAALSRAVPLEVWAVDAGTSQAGPLRRFDDERALLAALEHALRDAKIGLRIYALGSEPFIWSVRQLGERFAIAREAVRVAHSGSLHRRVYCIHCRTLNEGVTTSVAECGGCKRSLFVRDHFSRRLAAFMGVQADAENPGELPQPEQVYL</sequence>
<dbReference type="EMBL" id="JFHC01000016">
    <property type="protein sequence ID" value="KDR42478.1"/>
    <property type="molecule type" value="Genomic_DNA"/>
</dbReference>
<evidence type="ECO:0000313" key="10">
    <source>
        <dbReference type="Proteomes" id="UP000027466"/>
    </source>
</evidence>
<dbReference type="GO" id="GO:0016491">
    <property type="term" value="F:oxidoreductase activity"/>
    <property type="evidence" value="ECO:0007669"/>
    <property type="project" value="UniProtKB-KW"/>
</dbReference>
<evidence type="ECO:0000256" key="3">
    <source>
        <dbReference type="ARBA" id="ARBA00022723"/>
    </source>
</evidence>
<gene>
    <name evidence="9" type="ORF">BG61_09050</name>
</gene>
<name>A0A069PP46_9BURK</name>
<dbReference type="Pfam" id="PF22289">
    <property type="entry name" value="DmmA-like_C"/>
    <property type="match status" value="1"/>
</dbReference>
<evidence type="ECO:0000256" key="2">
    <source>
        <dbReference type="ARBA" id="ARBA00022714"/>
    </source>
</evidence>
<proteinExistence type="predicted"/>
<feature type="domain" description="Dimethylamine monooxygenase subunit DmmA-like N-terminal" evidence="8">
    <location>
        <begin position="6"/>
        <end position="113"/>
    </location>
</feature>
<keyword evidence="6" id="KW-0411">Iron-sulfur</keyword>
<comment type="caution">
    <text evidence="9">The sequence shown here is derived from an EMBL/GenBank/DDBJ whole genome shotgun (WGS) entry which is preliminary data.</text>
</comment>
<evidence type="ECO:0000256" key="6">
    <source>
        <dbReference type="ARBA" id="ARBA00023014"/>
    </source>
</evidence>
<dbReference type="Proteomes" id="UP000027466">
    <property type="component" value="Unassembled WGS sequence"/>
</dbReference>
<keyword evidence="4" id="KW-0560">Oxidoreductase</keyword>
<protein>
    <submittedName>
        <fullName evidence="9">Uncharacterized protein</fullName>
    </submittedName>
</protein>
<keyword evidence="10" id="KW-1185">Reference proteome</keyword>
<evidence type="ECO:0000259" key="7">
    <source>
        <dbReference type="Pfam" id="PF22289"/>
    </source>
</evidence>
<evidence type="ECO:0000256" key="1">
    <source>
        <dbReference type="ARBA" id="ARBA00022630"/>
    </source>
</evidence>
<evidence type="ECO:0000259" key="8">
    <source>
        <dbReference type="Pfam" id="PF22290"/>
    </source>
</evidence>
<keyword evidence="5" id="KW-0408">Iron</keyword>
<feature type="domain" description="Dimethylamine monooxygenase subunit DmmA-like C-terminal" evidence="7">
    <location>
        <begin position="126"/>
        <end position="169"/>
    </location>
</feature>
<dbReference type="GO" id="GO:0046872">
    <property type="term" value="F:metal ion binding"/>
    <property type="evidence" value="ECO:0007669"/>
    <property type="project" value="UniProtKB-KW"/>
</dbReference>
<dbReference type="NCBIfam" id="NF041259">
    <property type="entry name" value="mono_DmmA_fam"/>
    <property type="match status" value="1"/>
</dbReference>
<dbReference type="GO" id="GO:0051537">
    <property type="term" value="F:2 iron, 2 sulfur cluster binding"/>
    <property type="evidence" value="ECO:0007669"/>
    <property type="project" value="UniProtKB-KW"/>
</dbReference>